<evidence type="ECO:0000313" key="1">
    <source>
        <dbReference type="EMBL" id="VAH13303.1"/>
    </source>
</evidence>
<name>A0A9R0V3T7_TRITD</name>
<organism evidence="1 2">
    <name type="scientific">Triticum turgidum subsp. durum</name>
    <name type="common">Durum wheat</name>
    <name type="synonym">Triticum durum</name>
    <dbReference type="NCBI Taxonomy" id="4567"/>
    <lineage>
        <taxon>Eukaryota</taxon>
        <taxon>Viridiplantae</taxon>
        <taxon>Streptophyta</taxon>
        <taxon>Embryophyta</taxon>
        <taxon>Tracheophyta</taxon>
        <taxon>Spermatophyta</taxon>
        <taxon>Magnoliopsida</taxon>
        <taxon>Liliopsida</taxon>
        <taxon>Poales</taxon>
        <taxon>Poaceae</taxon>
        <taxon>BOP clade</taxon>
        <taxon>Pooideae</taxon>
        <taxon>Triticodae</taxon>
        <taxon>Triticeae</taxon>
        <taxon>Triticinae</taxon>
        <taxon>Triticum</taxon>
    </lineage>
</organism>
<sequence>MVAYKENEVSLRRVQVRGFCGHYFEAGFDVIKALSNHSRFIFHSMNAFVFKYGNKGRHPSSGGKQILSLLTQRTL</sequence>
<evidence type="ECO:0000313" key="2">
    <source>
        <dbReference type="Proteomes" id="UP000324705"/>
    </source>
</evidence>
<proteinExistence type="predicted"/>
<dbReference type="Proteomes" id="UP000324705">
    <property type="component" value="Chromosome 1B"/>
</dbReference>
<dbReference type="EMBL" id="LT934112">
    <property type="protein sequence ID" value="VAH13303.1"/>
    <property type="molecule type" value="Genomic_DNA"/>
</dbReference>
<dbReference type="AlphaFoldDB" id="A0A9R0V3T7"/>
<accession>A0A9R0V3T7</accession>
<gene>
    <name evidence="1" type="ORF">TRITD_1Bv1G019370</name>
</gene>
<protein>
    <submittedName>
        <fullName evidence="1">Uncharacterized protein</fullName>
    </submittedName>
</protein>
<reference evidence="1 2" key="1">
    <citation type="submission" date="2017-09" db="EMBL/GenBank/DDBJ databases">
        <authorList>
            <consortium name="International Durum Wheat Genome Sequencing Consortium (IDWGSC)"/>
            <person name="Milanesi L."/>
        </authorList>
    </citation>
    <scope>NUCLEOTIDE SEQUENCE [LARGE SCALE GENOMIC DNA]</scope>
    <source>
        <strain evidence="2">cv. Svevo</strain>
    </source>
</reference>
<keyword evidence="2" id="KW-1185">Reference proteome</keyword>
<dbReference type="Gramene" id="TRITD1Bv1G019370.1">
    <property type="protein sequence ID" value="TRITD1Bv1G019370.1"/>
    <property type="gene ID" value="TRITD1Bv1G019370"/>
</dbReference>